<evidence type="ECO:0000256" key="3">
    <source>
        <dbReference type="ARBA" id="ARBA00022729"/>
    </source>
</evidence>
<evidence type="ECO:0000256" key="6">
    <source>
        <dbReference type="SAM" id="SignalP"/>
    </source>
</evidence>
<dbReference type="RefSeq" id="WP_124233379.1">
    <property type="nucleotide sequence ID" value="NZ_RHHM01000008.1"/>
</dbReference>
<comment type="similarity">
    <text evidence="2">Belongs to the cytochrome b562 family.</text>
</comment>
<evidence type="ECO:0000256" key="1">
    <source>
        <dbReference type="ARBA" id="ARBA00002028"/>
    </source>
</evidence>
<protein>
    <submittedName>
        <fullName evidence="7">Cytochrome B562</fullName>
    </submittedName>
</protein>
<dbReference type="InterPro" id="IPR009155">
    <property type="entry name" value="Cyt_b562"/>
</dbReference>
<dbReference type="GO" id="GO:0005506">
    <property type="term" value="F:iron ion binding"/>
    <property type="evidence" value="ECO:0007669"/>
    <property type="project" value="InterPro"/>
</dbReference>
<keyword evidence="4" id="KW-0408">Iron</keyword>
<reference evidence="7 8" key="1">
    <citation type="submission" date="2018-10" db="EMBL/GenBank/DDBJ databases">
        <title>Draft genome sequence for the type isolate of Erwinia psidii, agent causal of bacterial blight in guava (Psidium guajava) and wilt and die-back of Eucalyptus spp.</title>
        <authorList>
            <person name="Hermenegildo P.S."/>
            <person name="Santos S.A."/>
            <person name="Guimaraes L.M.S."/>
            <person name="Vidigal P.M.P."/>
            <person name="Pereira I.C."/>
            <person name="Badel J.L."/>
            <person name="Alfenas-Zerbini P."/>
            <person name="Ferreira M.A.S.V."/>
            <person name="Alfenas A.C."/>
        </authorList>
    </citation>
    <scope>NUCLEOTIDE SEQUENCE [LARGE SCALE GENOMIC DNA]</scope>
    <source>
        <strain evidence="7 8">IBSBF 435</strain>
    </source>
</reference>
<dbReference type="NCBIfam" id="NF011632">
    <property type="entry name" value="PRK15058.1"/>
    <property type="match status" value="1"/>
</dbReference>
<keyword evidence="8" id="KW-1185">Reference proteome</keyword>
<dbReference type="Proteomes" id="UP000279457">
    <property type="component" value="Unassembled WGS sequence"/>
</dbReference>
<dbReference type="Gene3D" id="1.20.120.10">
    <property type="entry name" value="Cytochrome c/b562"/>
    <property type="match status" value="1"/>
</dbReference>
<comment type="function">
    <text evidence="1">Electron-transport protein of unknown function.</text>
</comment>
<comment type="caution">
    <text evidence="7">The sequence shown here is derived from an EMBL/GenBank/DDBJ whole genome shotgun (WGS) entry which is preliminary data.</text>
</comment>
<keyword evidence="3 6" id="KW-0732">Signal</keyword>
<dbReference type="GO" id="GO:0009055">
    <property type="term" value="F:electron transfer activity"/>
    <property type="evidence" value="ECO:0007669"/>
    <property type="project" value="InterPro"/>
</dbReference>
<dbReference type="AlphaFoldDB" id="A0A3N6RY22"/>
<feature type="binding site" description="axial binding residue" evidence="4">
    <location>
        <position position="123"/>
    </location>
    <ligand>
        <name>heme b</name>
        <dbReference type="ChEBI" id="CHEBI:60344"/>
    </ligand>
    <ligandPart>
        <name>Fe</name>
        <dbReference type="ChEBI" id="CHEBI:18248"/>
    </ligandPart>
</feature>
<feature type="signal peptide" evidence="6">
    <location>
        <begin position="1"/>
        <end position="22"/>
    </location>
</feature>
<evidence type="ECO:0000313" key="7">
    <source>
        <dbReference type="EMBL" id="RQM38028.1"/>
    </source>
</evidence>
<dbReference type="SUPFAM" id="SSF47175">
    <property type="entry name" value="Cytochromes"/>
    <property type="match status" value="1"/>
</dbReference>
<keyword evidence="4" id="KW-0479">Metal-binding</keyword>
<feature type="chain" id="PRO_5018117370" evidence="6">
    <location>
        <begin position="23"/>
        <end position="127"/>
    </location>
</feature>
<keyword evidence="4" id="KW-0349">Heme</keyword>
<feature type="compositionally biased region" description="Basic and acidic residues" evidence="5">
    <location>
        <begin position="57"/>
        <end position="75"/>
    </location>
</feature>
<dbReference type="OrthoDB" id="6539015at2"/>
<feature type="binding site" description="axial binding residue" evidence="4">
    <location>
        <position position="28"/>
    </location>
    <ligand>
        <name>heme b</name>
        <dbReference type="ChEBI" id="CHEBI:60344"/>
    </ligand>
    <ligandPart>
        <name>Fe</name>
        <dbReference type="ChEBI" id="CHEBI:18248"/>
    </ligandPart>
</feature>
<comment type="cofactor">
    <cofactor evidence="4">
        <name>heme b</name>
        <dbReference type="ChEBI" id="CHEBI:60344"/>
    </cofactor>
    <text evidence="4">Binds 1 heme b (iron(II)-protoporphyrin IX) group per molecule.</text>
</comment>
<name>A0A3N6RY22_9GAMM</name>
<dbReference type="PIRSF" id="PIRSF000029">
    <property type="entry name" value="Cytochrome_b562"/>
    <property type="match status" value="1"/>
</dbReference>
<accession>A0A3N6RY22</accession>
<dbReference type="GO" id="GO:0020037">
    <property type="term" value="F:heme binding"/>
    <property type="evidence" value="ECO:0007669"/>
    <property type="project" value="InterPro"/>
</dbReference>
<evidence type="ECO:0000256" key="4">
    <source>
        <dbReference type="PIRSR" id="PIRSR000029-1"/>
    </source>
</evidence>
<organism evidence="7 8">
    <name type="scientific">Erwinia psidii</name>
    <dbReference type="NCBI Taxonomy" id="69224"/>
    <lineage>
        <taxon>Bacteria</taxon>
        <taxon>Pseudomonadati</taxon>
        <taxon>Pseudomonadota</taxon>
        <taxon>Gammaproteobacteria</taxon>
        <taxon>Enterobacterales</taxon>
        <taxon>Erwiniaceae</taxon>
        <taxon>Erwinia</taxon>
    </lineage>
</organism>
<feature type="region of interest" description="Disordered" evidence="5">
    <location>
        <begin position="106"/>
        <end position="127"/>
    </location>
</feature>
<dbReference type="Pfam" id="PF07361">
    <property type="entry name" value="Cytochrom_B562"/>
    <property type="match status" value="1"/>
</dbReference>
<proteinExistence type="inferred from homology"/>
<dbReference type="EMBL" id="RHHM01000008">
    <property type="protein sequence ID" value="RQM38028.1"/>
    <property type="molecule type" value="Genomic_DNA"/>
</dbReference>
<dbReference type="InterPro" id="IPR010980">
    <property type="entry name" value="Cyt_c/b562"/>
</dbReference>
<dbReference type="GO" id="GO:0022900">
    <property type="term" value="P:electron transport chain"/>
    <property type="evidence" value="ECO:0007669"/>
    <property type="project" value="InterPro"/>
</dbReference>
<feature type="region of interest" description="Disordered" evidence="5">
    <location>
        <begin position="57"/>
        <end position="78"/>
    </location>
</feature>
<evidence type="ECO:0000256" key="2">
    <source>
        <dbReference type="ARBA" id="ARBA00005523"/>
    </source>
</evidence>
<dbReference type="GO" id="GO:0042597">
    <property type="term" value="C:periplasmic space"/>
    <property type="evidence" value="ECO:0007669"/>
    <property type="project" value="InterPro"/>
</dbReference>
<feature type="compositionally biased region" description="Basic and acidic residues" evidence="5">
    <location>
        <begin position="108"/>
        <end position="120"/>
    </location>
</feature>
<gene>
    <name evidence="7" type="ORF">EB241_12160</name>
</gene>
<sequence length="127" mass="13752">MRKTLSAVLAACLLCSSVSALADLEGDMGALKDAYRTVMKTDDATAFKKALTDMRKAAEDAKTQTPEKLEGKPADSAEMQAYRAQMDTLIGQIDASMKLAEAGNMAGAKEEAKKFDDTRKDGHKKFR</sequence>
<evidence type="ECO:0000313" key="8">
    <source>
        <dbReference type="Proteomes" id="UP000279457"/>
    </source>
</evidence>
<evidence type="ECO:0000256" key="5">
    <source>
        <dbReference type="SAM" id="MobiDB-lite"/>
    </source>
</evidence>